<name>A0A6A6WRH0_9PLEO</name>
<dbReference type="OrthoDB" id="6365676at2759"/>
<sequence length="351" mass="39322">MQPQLLPAVQRAFSTLPIELFLNVLDQLVGTHDGCPPVAYAPSDSITKALRALTLVSRGIYPIASQYLYANCLYLDSCTSYSQFRRTLGLHLGTYHPQSLRYGQAGLNEQLFAEADILRHITSLFLSPQKTAACGGATPMVRLPQIIDLCEVVGPTLTRLAIDLQPIYASTSEIERVKPHSSEKSVFMAMHNLEDLVCSFDVTDYFPQPPPNLKRLAITSQGTGTSDVLIKFCLGIQSLEVLFFLRDPEMEAADVDTLFEHYEGEHLDVVLVDVNANHCTPKGARDWKPEDRVTVWEVDVPKSYYGDEGDLILCDSWFWMQGVRGTLFTQEKRRMTSWSQVQAKMAALQEL</sequence>
<keyword evidence="2" id="KW-1185">Reference proteome</keyword>
<dbReference type="AlphaFoldDB" id="A0A6A6WRH0"/>
<dbReference type="EMBL" id="MU002423">
    <property type="protein sequence ID" value="KAF2786689.1"/>
    <property type="molecule type" value="Genomic_DNA"/>
</dbReference>
<evidence type="ECO:0000313" key="2">
    <source>
        <dbReference type="Proteomes" id="UP000799757"/>
    </source>
</evidence>
<accession>A0A6A6WRH0</accession>
<reference evidence="1" key="1">
    <citation type="journal article" date="2020" name="Stud. Mycol.">
        <title>101 Dothideomycetes genomes: a test case for predicting lifestyles and emergence of pathogens.</title>
        <authorList>
            <person name="Haridas S."/>
            <person name="Albert R."/>
            <person name="Binder M."/>
            <person name="Bloem J."/>
            <person name="Labutti K."/>
            <person name="Salamov A."/>
            <person name="Andreopoulos B."/>
            <person name="Baker S."/>
            <person name="Barry K."/>
            <person name="Bills G."/>
            <person name="Bluhm B."/>
            <person name="Cannon C."/>
            <person name="Castanera R."/>
            <person name="Culley D."/>
            <person name="Daum C."/>
            <person name="Ezra D."/>
            <person name="Gonzalez J."/>
            <person name="Henrissat B."/>
            <person name="Kuo A."/>
            <person name="Liang C."/>
            <person name="Lipzen A."/>
            <person name="Lutzoni F."/>
            <person name="Magnuson J."/>
            <person name="Mondo S."/>
            <person name="Nolan M."/>
            <person name="Ohm R."/>
            <person name="Pangilinan J."/>
            <person name="Park H.-J."/>
            <person name="Ramirez L."/>
            <person name="Alfaro M."/>
            <person name="Sun H."/>
            <person name="Tritt A."/>
            <person name="Yoshinaga Y."/>
            <person name="Zwiers L.-H."/>
            <person name="Turgeon B."/>
            <person name="Goodwin S."/>
            <person name="Spatafora J."/>
            <person name="Crous P."/>
            <person name="Grigoriev I."/>
        </authorList>
    </citation>
    <scope>NUCLEOTIDE SEQUENCE</scope>
    <source>
        <strain evidence="1">CBS 109.77</strain>
    </source>
</reference>
<evidence type="ECO:0000313" key="1">
    <source>
        <dbReference type="EMBL" id="KAF2786689.1"/>
    </source>
</evidence>
<organism evidence="1 2">
    <name type="scientific">Melanomma pulvis-pyrius CBS 109.77</name>
    <dbReference type="NCBI Taxonomy" id="1314802"/>
    <lineage>
        <taxon>Eukaryota</taxon>
        <taxon>Fungi</taxon>
        <taxon>Dikarya</taxon>
        <taxon>Ascomycota</taxon>
        <taxon>Pezizomycotina</taxon>
        <taxon>Dothideomycetes</taxon>
        <taxon>Pleosporomycetidae</taxon>
        <taxon>Pleosporales</taxon>
        <taxon>Melanommataceae</taxon>
        <taxon>Melanomma</taxon>
    </lineage>
</organism>
<proteinExistence type="predicted"/>
<protein>
    <submittedName>
        <fullName evidence="1">Uncharacterized protein</fullName>
    </submittedName>
</protein>
<dbReference type="Proteomes" id="UP000799757">
    <property type="component" value="Unassembled WGS sequence"/>
</dbReference>
<gene>
    <name evidence="1" type="ORF">K505DRAFT_380111</name>
</gene>